<dbReference type="InterPro" id="IPR050856">
    <property type="entry name" value="Biotin_carboxylase_complex"/>
</dbReference>
<comment type="caution">
    <text evidence="18">The sequence shown here is derived from an EMBL/GenBank/DDBJ whole genome shotgun (WGS) entry which is preliminary data.</text>
</comment>
<dbReference type="SUPFAM" id="SSF51246">
    <property type="entry name" value="Rudiment single hybrid motif"/>
    <property type="match status" value="1"/>
</dbReference>
<dbReference type="SUPFAM" id="SSF51230">
    <property type="entry name" value="Single hybrid motif"/>
    <property type="match status" value="1"/>
</dbReference>
<evidence type="ECO:0000256" key="10">
    <source>
        <dbReference type="ARBA" id="ARBA00023098"/>
    </source>
</evidence>
<sequence>MLNKILIANRGEIACRVIKSARKMGISTVAIYSDVDKDALHVQMADEAVYIGPSPANQSYIVIDKVMEAIRKTGAQAVHPGYGFLSENSKFAEALKAEGVTFVGPPVGAIKAMGDKITSKKIAQEAGVSTVPGYMGIIADADEAVKISGEVGYPVMIKASAGGGGKGMRIAWNDEETREGFQSSKNEAASSFGDDRIFIEKFVTQPRHIEIQVLCDSHGNGVYLGERECSIQRRNQKVVEEAPSPFLDEATRQAMGEQAVALAQAVGYTSAGTVEFIVDGDKNFYFLEMNTRLQVEHPVTELITGVDLVEQMIRVANGEKLPFAQGDIKLTGWAIENRLYAEDPYRGFLPSIGRLTRYRPPAEVAEASHAVRNDTGVYEGGEISMFYDPMIAKLCTWAPTRHEAIERMRVALDSFEVEGIGHNLPFLSAVMDHPKFISGDMTTAFIAEEYPDGFEGVSLPEADLKRIAAACAAMHRVAEIRRTRVSGRMDNHERKVGTDWVVSLQDHRFDTTVDADPEGSTVKFSDGCKMRVSSDWTPGDHLAMVRVDGAQLVLKVGKISGGFRIRSRGADLRVHVRTPRQAELAALMPEKVAPDTSKLLLCPMPGLVVKIDVEVGDEVQEGQALCSIEAMKMENILRAEKKGVVSRINAGAGDSLAVDEVIMEFE</sequence>
<gene>
    <name evidence="18" type="ORF">QO231_20950</name>
</gene>
<dbReference type="SUPFAM" id="SSF52440">
    <property type="entry name" value="PreATP-grasp domain"/>
    <property type="match status" value="1"/>
</dbReference>
<keyword evidence="5" id="KW-0479">Metal-binding</keyword>
<evidence type="ECO:0000256" key="13">
    <source>
        <dbReference type="ARBA" id="ARBA00049495"/>
    </source>
</evidence>
<evidence type="ECO:0000256" key="8">
    <source>
        <dbReference type="ARBA" id="ARBA00022842"/>
    </source>
</evidence>
<evidence type="ECO:0000256" key="11">
    <source>
        <dbReference type="ARBA" id="ARBA00023211"/>
    </source>
</evidence>
<feature type="domain" description="Biotin carboxylation" evidence="17">
    <location>
        <begin position="1"/>
        <end position="451"/>
    </location>
</feature>
<keyword evidence="4" id="KW-0436">Ligase</keyword>
<dbReference type="InterPro" id="IPR005481">
    <property type="entry name" value="BC-like_N"/>
</dbReference>
<dbReference type="EMBL" id="JASMWN010000022">
    <property type="protein sequence ID" value="MDU9006305.1"/>
    <property type="molecule type" value="Genomic_DNA"/>
</dbReference>
<evidence type="ECO:0000256" key="7">
    <source>
        <dbReference type="ARBA" id="ARBA00022840"/>
    </source>
</evidence>
<dbReference type="InterPro" id="IPR011054">
    <property type="entry name" value="Rudment_hybrid_motif"/>
</dbReference>
<dbReference type="EC" id="6.4.1.3" evidence="3"/>
<dbReference type="Pfam" id="PF02785">
    <property type="entry name" value="Biotin_carb_C"/>
    <property type="match status" value="1"/>
</dbReference>
<evidence type="ECO:0000256" key="2">
    <source>
        <dbReference type="ARBA" id="ARBA00005060"/>
    </source>
</evidence>
<keyword evidence="11" id="KW-0464">Manganese</keyword>
<evidence type="ECO:0000259" key="17">
    <source>
        <dbReference type="PROSITE" id="PS50979"/>
    </source>
</evidence>
<keyword evidence="6 14" id="KW-0547">Nucleotide-binding</keyword>
<dbReference type="SMART" id="SM00878">
    <property type="entry name" value="Biotin_carb_C"/>
    <property type="match status" value="1"/>
</dbReference>
<dbReference type="InterPro" id="IPR001882">
    <property type="entry name" value="Biotin_BS"/>
</dbReference>
<dbReference type="InterPro" id="IPR005479">
    <property type="entry name" value="CPAse_ATP-bd"/>
</dbReference>
<dbReference type="Pfam" id="PF00289">
    <property type="entry name" value="Biotin_carb_N"/>
    <property type="match status" value="1"/>
</dbReference>
<accession>A0ABU3VJH8</accession>
<comment type="catalytic activity">
    <reaction evidence="13">
        <text>propanoyl-CoA + hydrogencarbonate + ATP = (S)-methylmalonyl-CoA + ADP + phosphate + H(+)</text>
        <dbReference type="Rhea" id="RHEA:23720"/>
        <dbReference type="ChEBI" id="CHEBI:15378"/>
        <dbReference type="ChEBI" id="CHEBI:17544"/>
        <dbReference type="ChEBI" id="CHEBI:30616"/>
        <dbReference type="ChEBI" id="CHEBI:43474"/>
        <dbReference type="ChEBI" id="CHEBI:57327"/>
        <dbReference type="ChEBI" id="CHEBI:57392"/>
        <dbReference type="ChEBI" id="CHEBI:456216"/>
        <dbReference type="EC" id="6.4.1.3"/>
    </reaction>
    <physiologicalReaction direction="left-to-right" evidence="13">
        <dbReference type="Rhea" id="RHEA:23721"/>
    </physiologicalReaction>
</comment>
<reference evidence="19" key="1">
    <citation type="submission" date="2023-05" db="EMBL/GenBank/DDBJ databases">
        <title>Sedimentitalea sp. nov. JM2-8.</title>
        <authorList>
            <person name="Huang J."/>
        </authorList>
    </citation>
    <scope>NUCLEOTIDE SEQUENCE [LARGE SCALE GENOMIC DNA]</scope>
    <source>
        <strain evidence="19">KHS03</strain>
    </source>
</reference>
<feature type="domain" description="ATP-grasp" evidence="16">
    <location>
        <begin position="120"/>
        <end position="317"/>
    </location>
</feature>
<keyword evidence="9" id="KW-0442">Lipid degradation</keyword>
<dbReference type="PROSITE" id="PS00188">
    <property type="entry name" value="BIOTIN"/>
    <property type="match status" value="1"/>
</dbReference>
<evidence type="ECO:0000259" key="15">
    <source>
        <dbReference type="PROSITE" id="PS50968"/>
    </source>
</evidence>
<evidence type="ECO:0000256" key="9">
    <source>
        <dbReference type="ARBA" id="ARBA00022963"/>
    </source>
</evidence>
<evidence type="ECO:0000256" key="3">
    <source>
        <dbReference type="ARBA" id="ARBA00013050"/>
    </source>
</evidence>
<keyword evidence="19" id="KW-1185">Reference proteome</keyword>
<dbReference type="Proteomes" id="UP001255416">
    <property type="component" value="Unassembled WGS sequence"/>
</dbReference>
<organism evidence="18 19">
    <name type="scientific">Sedimentitalea todarodis</name>
    <dbReference type="NCBI Taxonomy" id="1631240"/>
    <lineage>
        <taxon>Bacteria</taxon>
        <taxon>Pseudomonadati</taxon>
        <taxon>Pseudomonadota</taxon>
        <taxon>Alphaproteobacteria</taxon>
        <taxon>Rhodobacterales</taxon>
        <taxon>Paracoccaceae</taxon>
        <taxon>Sedimentitalea</taxon>
    </lineage>
</organism>
<evidence type="ECO:0000256" key="4">
    <source>
        <dbReference type="ARBA" id="ARBA00022598"/>
    </source>
</evidence>
<dbReference type="CDD" id="cd06850">
    <property type="entry name" value="biotinyl_domain"/>
    <property type="match status" value="1"/>
</dbReference>
<evidence type="ECO:0000313" key="18">
    <source>
        <dbReference type="EMBL" id="MDU9006305.1"/>
    </source>
</evidence>
<dbReference type="PROSITE" id="PS50979">
    <property type="entry name" value="BC"/>
    <property type="match status" value="1"/>
</dbReference>
<dbReference type="Gene3D" id="3.30.700.30">
    <property type="match status" value="1"/>
</dbReference>
<name>A0ABU3VJH8_9RHOB</name>
<dbReference type="Gene3D" id="2.40.50.100">
    <property type="match status" value="1"/>
</dbReference>
<evidence type="ECO:0000256" key="14">
    <source>
        <dbReference type="PROSITE-ProRule" id="PRU00409"/>
    </source>
</evidence>
<dbReference type="InterPro" id="IPR011053">
    <property type="entry name" value="Single_hybrid_motif"/>
</dbReference>
<dbReference type="Pfam" id="PF02786">
    <property type="entry name" value="CPSase_L_D2"/>
    <property type="match status" value="1"/>
</dbReference>
<evidence type="ECO:0000256" key="5">
    <source>
        <dbReference type="ARBA" id="ARBA00022723"/>
    </source>
</evidence>
<evidence type="ECO:0000256" key="6">
    <source>
        <dbReference type="ARBA" id="ARBA00022741"/>
    </source>
</evidence>
<dbReference type="PANTHER" id="PTHR18866">
    <property type="entry name" value="CARBOXYLASE:PYRUVATE/ACETYL-COA/PROPIONYL-COA CARBOXYLASE"/>
    <property type="match status" value="1"/>
</dbReference>
<dbReference type="PROSITE" id="PS50975">
    <property type="entry name" value="ATP_GRASP"/>
    <property type="match status" value="1"/>
</dbReference>
<evidence type="ECO:0000256" key="12">
    <source>
        <dbReference type="ARBA" id="ARBA00023267"/>
    </source>
</evidence>
<protein>
    <recommendedName>
        <fullName evidence="3">propionyl-CoA carboxylase</fullName>
        <ecNumber evidence="3">6.4.1.3</ecNumber>
    </recommendedName>
</protein>
<dbReference type="PROSITE" id="PS00867">
    <property type="entry name" value="CPSASE_2"/>
    <property type="match status" value="1"/>
</dbReference>
<dbReference type="InterPro" id="IPR005482">
    <property type="entry name" value="Biotin_COase_C"/>
</dbReference>
<keyword evidence="8" id="KW-0460">Magnesium</keyword>
<evidence type="ECO:0000256" key="1">
    <source>
        <dbReference type="ARBA" id="ARBA00001953"/>
    </source>
</evidence>
<evidence type="ECO:0000259" key="16">
    <source>
        <dbReference type="PROSITE" id="PS50975"/>
    </source>
</evidence>
<keyword evidence="7 14" id="KW-0067">ATP-binding</keyword>
<dbReference type="SUPFAM" id="SSF56059">
    <property type="entry name" value="Glutathione synthetase ATP-binding domain-like"/>
    <property type="match status" value="1"/>
</dbReference>
<dbReference type="Pfam" id="PF18140">
    <property type="entry name" value="PCC_BT"/>
    <property type="match status" value="1"/>
</dbReference>
<proteinExistence type="predicted"/>
<dbReference type="InterPro" id="IPR041265">
    <property type="entry name" value="PCC_BT"/>
</dbReference>
<dbReference type="InterPro" id="IPR011761">
    <property type="entry name" value="ATP-grasp"/>
</dbReference>
<evidence type="ECO:0000313" key="19">
    <source>
        <dbReference type="Proteomes" id="UP001255416"/>
    </source>
</evidence>
<keyword evidence="10" id="KW-0443">Lipid metabolism</keyword>
<dbReference type="PROSITE" id="PS00866">
    <property type="entry name" value="CPSASE_1"/>
    <property type="match status" value="1"/>
</dbReference>
<dbReference type="NCBIfam" id="NF006367">
    <property type="entry name" value="PRK08591.1"/>
    <property type="match status" value="1"/>
</dbReference>
<dbReference type="Gene3D" id="3.30.470.20">
    <property type="entry name" value="ATP-grasp fold, B domain"/>
    <property type="match status" value="1"/>
</dbReference>
<dbReference type="PANTHER" id="PTHR18866:SF33">
    <property type="entry name" value="METHYLCROTONOYL-COA CARBOXYLASE SUBUNIT ALPHA, MITOCHONDRIAL-RELATED"/>
    <property type="match status" value="1"/>
</dbReference>
<feature type="domain" description="Lipoyl-binding" evidence="15">
    <location>
        <begin position="590"/>
        <end position="666"/>
    </location>
</feature>
<dbReference type="PROSITE" id="PS50968">
    <property type="entry name" value="BIOTINYL_LIPOYL"/>
    <property type="match status" value="1"/>
</dbReference>
<comment type="pathway">
    <text evidence="2">Metabolic intermediate metabolism; propanoyl-CoA degradation; succinyl-CoA from propanoyl-CoA: step 1/3.</text>
</comment>
<dbReference type="InterPro" id="IPR016185">
    <property type="entry name" value="PreATP-grasp_dom_sf"/>
</dbReference>
<keyword evidence="12" id="KW-0092">Biotin</keyword>
<dbReference type="RefSeq" id="WP_316781165.1">
    <property type="nucleotide sequence ID" value="NZ_JASMWN010000022.1"/>
</dbReference>
<dbReference type="InterPro" id="IPR011764">
    <property type="entry name" value="Biotin_carboxylation_dom"/>
</dbReference>
<dbReference type="Pfam" id="PF00364">
    <property type="entry name" value="Biotin_lipoyl"/>
    <property type="match status" value="1"/>
</dbReference>
<comment type="cofactor">
    <cofactor evidence="1">
        <name>biotin</name>
        <dbReference type="ChEBI" id="CHEBI:57586"/>
    </cofactor>
</comment>
<dbReference type="InterPro" id="IPR000089">
    <property type="entry name" value="Biotin_lipoyl"/>
</dbReference>